<keyword evidence="6" id="KW-0472">Membrane</keyword>
<evidence type="ECO:0000313" key="7">
    <source>
        <dbReference type="EMBL" id="SMF06236.1"/>
    </source>
</evidence>
<dbReference type="PANTHER" id="PTHR34218:SF4">
    <property type="entry name" value="ACYL-HOMOSERINE LACTONE ACYLASE QUIP"/>
    <property type="match status" value="1"/>
</dbReference>
<keyword evidence="6" id="KW-0812">Transmembrane</keyword>
<evidence type="ECO:0000256" key="4">
    <source>
        <dbReference type="PIRSR" id="PIRSR001227-1"/>
    </source>
</evidence>
<protein>
    <submittedName>
        <fullName evidence="7">Penicillin amidase</fullName>
    </submittedName>
</protein>
<dbReference type="GO" id="GO:0046872">
    <property type="term" value="F:metal ion binding"/>
    <property type="evidence" value="ECO:0007669"/>
    <property type="project" value="UniProtKB-KW"/>
</dbReference>
<keyword evidence="3" id="KW-0865">Zymogen</keyword>
<keyword evidence="5" id="KW-0106">Calcium</keyword>
<organism evidence="7 8">
    <name type="scientific">Trinickia caryophylli</name>
    <name type="common">Paraburkholderia caryophylli</name>
    <dbReference type="NCBI Taxonomy" id="28094"/>
    <lineage>
        <taxon>Bacteria</taxon>
        <taxon>Pseudomonadati</taxon>
        <taxon>Pseudomonadota</taxon>
        <taxon>Betaproteobacteria</taxon>
        <taxon>Burkholderiales</taxon>
        <taxon>Burkholderiaceae</taxon>
        <taxon>Trinickia</taxon>
    </lineage>
</organism>
<keyword evidence="6" id="KW-1133">Transmembrane helix</keyword>
<dbReference type="AlphaFoldDB" id="A0A1X7D118"/>
<dbReference type="Gene3D" id="1.10.439.10">
    <property type="entry name" value="Penicillin Amidohydrolase, domain 1"/>
    <property type="match status" value="1"/>
</dbReference>
<keyword evidence="5" id="KW-0479">Metal-binding</keyword>
<dbReference type="InterPro" id="IPR023343">
    <property type="entry name" value="Penicillin_amidase_dom1"/>
</dbReference>
<dbReference type="InterPro" id="IPR029055">
    <property type="entry name" value="Ntn_hydrolases_N"/>
</dbReference>
<evidence type="ECO:0000256" key="5">
    <source>
        <dbReference type="PIRSR" id="PIRSR001227-2"/>
    </source>
</evidence>
<feature type="binding site" evidence="5">
    <location>
        <position position="492"/>
    </location>
    <ligand>
        <name>Ca(2+)</name>
        <dbReference type="ChEBI" id="CHEBI:29108"/>
    </ligand>
</feature>
<evidence type="ECO:0000256" key="2">
    <source>
        <dbReference type="ARBA" id="ARBA00022801"/>
    </source>
</evidence>
<dbReference type="InterPro" id="IPR043146">
    <property type="entry name" value="Penicillin_amidase_N_B-knob"/>
</dbReference>
<proteinExistence type="inferred from homology"/>
<evidence type="ECO:0000256" key="3">
    <source>
        <dbReference type="ARBA" id="ARBA00023145"/>
    </source>
</evidence>
<dbReference type="InterPro" id="IPR002692">
    <property type="entry name" value="S45"/>
</dbReference>
<dbReference type="Pfam" id="PF01804">
    <property type="entry name" value="Penicil_amidase"/>
    <property type="match status" value="1"/>
</dbReference>
<feature type="active site" description="Nucleophile" evidence="4">
    <location>
        <position position="280"/>
    </location>
</feature>
<dbReference type="SUPFAM" id="SSF56235">
    <property type="entry name" value="N-terminal nucleophile aminohydrolases (Ntn hydrolases)"/>
    <property type="match status" value="1"/>
</dbReference>
<feature type="binding site" evidence="5">
    <location>
        <position position="360"/>
    </location>
    <ligand>
        <name>Ca(2+)</name>
        <dbReference type="ChEBI" id="CHEBI:29108"/>
    </ligand>
</feature>
<dbReference type="Gene3D" id="2.30.120.10">
    <property type="match status" value="1"/>
</dbReference>
<dbReference type="OrthoDB" id="9760084at2"/>
<dbReference type="PIRSF" id="PIRSF001227">
    <property type="entry name" value="Pen_acylase"/>
    <property type="match status" value="1"/>
</dbReference>
<sequence>MIARSEPETIRLPRSRLFRISLFVLLGACLLLAAAAVCAILLVRGSLPQLDGTRTVPSLGASVGIERDAQGVATLSGTSREDLAYATGFVHAQDRFFQMDLLRRSAAGELAGLIGPAAVSLDESHRIHRFRARAHDAVAALPADERRLLERYVAGVNDGLDALTVRPFEYMLLGERPKPWSSEDSLLAVYAMYFDLQYGELRRILAREALRERVSPDLLAFLLPTSSHWDALLDVASIPAVAAPPSPAAPDWLDGAHARTPQTMVSDWQAWGAANAMTGSNAWAVDGAHAHAQRAMVANDMHLSLRLPNVWYRLSLVQRSKAGVERRFTGVTLPGAPTIVAGSNGRVAWGFTNSYGHYMDLVELERDSRDANRYRVPGGAWERARITHERIDVRGEKAVTLEVAETRWGPVTNAGTKAYAIRWTAHDANAVNLRLRQMEDVRTVREALAVAQTMGIPTQNMLVADADGHIGWTLAGPLPRHEPMPFAGQTPPLPDLPWRSSTYAGWRGYLAPPDYPALVDPPSGRLWNANNRQLAGADQAKIGDGGADVGARATQIRDDLLARQSAVPHDLLAVQTDDRALWVEPWRQLAQTALDGAALDGHPDRARFKQILSAWNGRADADAAGYALARAFFDSMYSAWFAPLDAALGQTQAGLTYAVANSRRLAVMESLARYEAWVPPGYADWHAFVLARIDDAIEQAKAIDGASGSLDHAVWGERNRAAIAHPFERLIPPALASLRTLLAAPADPLSGDFNMPRVQGASFGASERMVVSPGHEDEGIFHMPGGQSGNPASPYFLAGHEAWVRGESAPFLPGPARHKLTLRP</sequence>
<dbReference type="PANTHER" id="PTHR34218">
    <property type="entry name" value="PEPTIDASE S45 PENICILLIN AMIDASE"/>
    <property type="match status" value="1"/>
</dbReference>
<dbReference type="EMBL" id="FXAH01000002">
    <property type="protein sequence ID" value="SMF06236.1"/>
    <property type="molecule type" value="Genomic_DNA"/>
</dbReference>
<dbReference type="Proteomes" id="UP000192911">
    <property type="component" value="Unassembled WGS sequence"/>
</dbReference>
<accession>A0A1X7D118</accession>
<comment type="similarity">
    <text evidence="1">Belongs to the peptidase S45 family.</text>
</comment>
<reference evidence="8" key="1">
    <citation type="submission" date="2017-04" db="EMBL/GenBank/DDBJ databases">
        <authorList>
            <person name="Varghese N."/>
            <person name="Submissions S."/>
        </authorList>
    </citation>
    <scope>NUCLEOTIDE SEQUENCE [LARGE SCALE GENOMIC DNA]</scope>
    <source>
        <strain evidence="8">Ballard 720</strain>
    </source>
</reference>
<dbReference type="Gene3D" id="1.10.1400.10">
    <property type="match status" value="1"/>
</dbReference>
<dbReference type="GO" id="GO:0017000">
    <property type="term" value="P:antibiotic biosynthetic process"/>
    <property type="evidence" value="ECO:0007669"/>
    <property type="project" value="InterPro"/>
</dbReference>
<dbReference type="STRING" id="28094.SAMN06295900_102207"/>
<keyword evidence="8" id="KW-1185">Reference proteome</keyword>
<dbReference type="InterPro" id="IPR043147">
    <property type="entry name" value="Penicillin_amidase_A-knob"/>
</dbReference>
<name>A0A1X7D118_TRICW</name>
<feature type="transmembrane region" description="Helical" evidence="6">
    <location>
        <begin position="20"/>
        <end position="43"/>
    </location>
</feature>
<dbReference type="InterPro" id="IPR014395">
    <property type="entry name" value="Pen/GL7ACA/AHL_acylase"/>
</dbReference>
<dbReference type="Gene3D" id="3.60.20.10">
    <property type="entry name" value="Glutamine Phosphoribosylpyrophosphate, subunit 1, domain 1"/>
    <property type="match status" value="1"/>
</dbReference>
<evidence type="ECO:0000256" key="1">
    <source>
        <dbReference type="ARBA" id="ARBA00006586"/>
    </source>
</evidence>
<keyword evidence="2" id="KW-0378">Hydrolase</keyword>
<evidence type="ECO:0000256" key="6">
    <source>
        <dbReference type="SAM" id="Phobius"/>
    </source>
</evidence>
<comment type="cofactor">
    <cofactor evidence="5">
        <name>Ca(2+)</name>
        <dbReference type="ChEBI" id="CHEBI:29108"/>
    </cofactor>
    <text evidence="5">Binds 1 Ca(2+) ion per dimer.</text>
</comment>
<gene>
    <name evidence="7" type="ORF">SAMN06295900_102207</name>
</gene>
<dbReference type="CDD" id="cd03747">
    <property type="entry name" value="Ntn_PGA_like"/>
    <property type="match status" value="1"/>
</dbReference>
<dbReference type="GO" id="GO:0016811">
    <property type="term" value="F:hydrolase activity, acting on carbon-nitrogen (but not peptide) bonds, in linear amides"/>
    <property type="evidence" value="ECO:0007669"/>
    <property type="project" value="InterPro"/>
</dbReference>
<evidence type="ECO:0000313" key="8">
    <source>
        <dbReference type="Proteomes" id="UP000192911"/>
    </source>
</evidence>